<evidence type="ECO:0000313" key="2">
    <source>
        <dbReference type="Proteomes" id="UP000198779"/>
    </source>
</evidence>
<gene>
    <name evidence="1" type="ORF">SAMN04487901_12331</name>
</gene>
<organism evidence="1 2">
    <name type="scientific">Prevotella communis</name>
    <dbReference type="NCBI Taxonomy" id="2913614"/>
    <lineage>
        <taxon>Bacteria</taxon>
        <taxon>Pseudomonadati</taxon>
        <taxon>Bacteroidota</taxon>
        <taxon>Bacteroidia</taxon>
        <taxon>Bacteroidales</taxon>
        <taxon>Prevotellaceae</taxon>
        <taxon>Prevotella</taxon>
    </lineage>
</organism>
<dbReference type="Proteomes" id="UP000198779">
    <property type="component" value="Unassembled WGS sequence"/>
</dbReference>
<dbReference type="RefSeq" id="WP_091819168.1">
    <property type="nucleotide sequence ID" value="NZ_CP091790.1"/>
</dbReference>
<name>A0A1G8BNW0_9BACT</name>
<accession>A0A1G8BNW0</accession>
<protein>
    <submittedName>
        <fullName evidence="1">Uncharacterized protein</fullName>
    </submittedName>
</protein>
<keyword evidence="2" id="KW-1185">Reference proteome</keyword>
<dbReference type="EMBL" id="FNCQ01000023">
    <property type="protein sequence ID" value="SDH34876.1"/>
    <property type="molecule type" value="Genomic_DNA"/>
</dbReference>
<dbReference type="AlphaFoldDB" id="A0A1G8BNW0"/>
<sequence>MKRKASRVQKLCTAFVAVLLALLVVQVAGGVTLVRCLHSGRVHIASLTELATRSHDTMYVDEDCIGMDEMDMQQCMEYDVEQLSASVQPPVLHPDFTVVQPVLFTIASLWSDMPEIVAKPQDLFCPDKVPIPPRAYLAKIRILLI</sequence>
<dbReference type="STRING" id="645274.SAMN04487901_12331"/>
<reference evidence="2" key="1">
    <citation type="submission" date="2016-10" db="EMBL/GenBank/DDBJ databases">
        <authorList>
            <person name="Varghese N."/>
            <person name="Submissions S."/>
        </authorList>
    </citation>
    <scope>NUCLEOTIDE SEQUENCE [LARGE SCALE GENOMIC DNA]</scope>
    <source>
        <strain evidence="2">BP1-148</strain>
    </source>
</reference>
<evidence type="ECO:0000313" key="1">
    <source>
        <dbReference type="EMBL" id="SDH34876.1"/>
    </source>
</evidence>
<proteinExistence type="predicted"/>